<evidence type="ECO:0000256" key="4">
    <source>
        <dbReference type="ARBA" id="ARBA00022781"/>
    </source>
</evidence>
<evidence type="ECO:0000256" key="5">
    <source>
        <dbReference type="ARBA" id="ARBA00022792"/>
    </source>
</evidence>
<evidence type="ECO:0000256" key="2">
    <source>
        <dbReference type="ARBA" id="ARBA00005712"/>
    </source>
</evidence>
<keyword evidence="9" id="KW-0472">Membrane</keyword>
<evidence type="ECO:0000256" key="7">
    <source>
        <dbReference type="ARBA" id="ARBA00023065"/>
    </source>
</evidence>
<dbReference type="AlphaFoldDB" id="A0A1D1ZTL4"/>
<keyword evidence="8" id="KW-0496">Mitochondrion</keyword>
<evidence type="ECO:0000256" key="8">
    <source>
        <dbReference type="ARBA" id="ARBA00023128"/>
    </source>
</evidence>
<dbReference type="InterPro" id="IPR020546">
    <property type="entry name" value="ATP_synth_F1_dsu/esu_N"/>
</dbReference>
<dbReference type="HAMAP" id="MF_00530">
    <property type="entry name" value="ATP_synth_epsil_bac"/>
    <property type="match status" value="1"/>
</dbReference>
<proteinExistence type="inferred from homology"/>
<reference evidence="11" key="1">
    <citation type="submission" date="2015-08" db="EMBL/GenBank/DDBJ databases">
        <authorList>
            <person name="Babu N.S."/>
            <person name="Beckwith C.J."/>
            <person name="Beseler K.G."/>
            <person name="Brison A."/>
            <person name="Carone J.V."/>
            <person name="Caskin T.P."/>
            <person name="Diamond M."/>
            <person name="Durham M.E."/>
            <person name="Foxe J.M."/>
            <person name="Go M."/>
            <person name="Henderson B.A."/>
            <person name="Jones I.B."/>
            <person name="McGettigan J.A."/>
            <person name="Micheletti S.J."/>
            <person name="Nasrallah M.E."/>
            <person name="Ortiz D."/>
            <person name="Piller C.R."/>
            <person name="Privatt S.R."/>
            <person name="Schneider S.L."/>
            <person name="Sharp S."/>
            <person name="Smith T.C."/>
            <person name="Stanton J.D."/>
            <person name="Ullery H.E."/>
            <person name="Wilson R.J."/>
            <person name="Serrano M.G."/>
            <person name="Buck G."/>
            <person name="Lee V."/>
            <person name="Wang Y."/>
            <person name="Carvalho R."/>
            <person name="Voegtly L."/>
            <person name="Shi R."/>
            <person name="Duckworth R."/>
            <person name="Johnson A."/>
            <person name="Loviza R."/>
            <person name="Walstead R."/>
            <person name="Shah Z."/>
            <person name="Kiflezghi M."/>
            <person name="Wade K."/>
            <person name="Ball S.L."/>
            <person name="Bradley K.W."/>
            <person name="Asai D.J."/>
            <person name="Bowman C.A."/>
            <person name="Russell D.A."/>
            <person name="Pope W.H."/>
            <person name="Jacobs-Sera D."/>
            <person name="Hendrix R.W."/>
            <person name="Hatfull G.F."/>
        </authorList>
    </citation>
    <scope>NUCLEOTIDE SEQUENCE</scope>
</reference>
<comment type="subcellular location">
    <subcellularLocation>
        <location evidence="1">Mitochondrion inner membrane</location>
    </subcellularLocation>
</comment>
<dbReference type="Pfam" id="PF02823">
    <property type="entry name" value="ATP-synt_DE_N"/>
    <property type="match status" value="1"/>
</dbReference>
<dbReference type="InterPro" id="IPR036771">
    <property type="entry name" value="ATPsynth_dsu/esu_N"/>
</dbReference>
<gene>
    <name evidence="11" type="ORF">g.8827</name>
</gene>
<accession>A0A1D1ZTL4</accession>
<keyword evidence="6" id="KW-0809">Transit peptide</keyword>
<keyword evidence="4" id="KW-0375">Hydrogen ion transport</keyword>
<dbReference type="GO" id="GO:0046933">
    <property type="term" value="F:proton-transporting ATP synthase activity, rotational mechanism"/>
    <property type="evidence" value="ECO:0007669"/>
    <property type="project" value="InterPro"/>
</dbReference>
<organism evidence="11">
    <name type="scientific">Auxenochlorella protothecoides</name>
    <name type="common">Green microalga</name>
    <name type="synonym">Chlorella protothecoides</name>
    <dbReference type="NCBI Taxonomy" id="3075"/>
    <lineage>
        <taxon>Eukaryota</taxon>
        <taxon>Viridiplantae</taxon>
        <taxon>Chlorophyta</taxon>
        <taxon>core chlorophytes</taxon>
        <taxon>Trebouxiophyceae</taxon>
        <taxon>Chlorellales</taxon>
        <taxon>Chlorellaceae</taxon>
        <taxon>Auxenochlorella</taxon>
    </lineage>
</organism>
<sequence>MPRGGSPQRELQHCCLPGAECQRTEQEGRARGFKITGDPRKLGFAQCHRTPGPLHPSALPPPVPNSQEFLSKFAAFQGTMNEPEFPSNFVKPVEKVENASVPDKLKFNFYIPSAAINQGSSVDLVLLPATTGDFGVMPGHVPTVAELRPGVVSVHNELDKDVTKYFVSGGFAFIHADSTTDVCAVEAVPLSDIDSDAVRAGLAEYTGKLASLQGKGDDYELAAAQAGVEVYSALNSALGL</sequence>
<evidence type="ECO:0000259" key="10">
    <source>
        <dbReference type="Pfam" id="PF02823"/>
    </source>
</evidence>
<dbReference type="SUPFAM" id="SSF51344">
    <property type="entry name" value="Epsilon subunit of F1F0-ATP synthase N-terminal domain"/>
    <property type="match status" value="1"/>
</dbReference>
<keyword evidence="7" id="KW-0406">Ion transport</keyword>
<evidence type="ECO:0000313" key="11">
    <source>
        <dbReference type="EMBL" id="JAT70308.1"/>
    </source>
</evidence>
<evidence type="ECO:0000256" key="3">
    <source>
        <dbReference type="ARBA" id="ARBA00022448"/>
    </source>
</evidence>
<dbReference type="CDD" id="cd12152">
    <property type="entry name" value="F1-ATPase_delta"/>
    <property type="match status" value="1"/>
</dbReference>
<keyword evidence="5" id="KW-0999">Mitochondrion inner membrane</keyword>
<dbReference type="PANTHER" id="PTHR13822:SF7">
    <property type="entry name" value="ATP SYNTHASE SUBUNIT DELTA, MITOCHONDRIAL"/>
    <property type="match status" value="1"/>
</dbReference>
<comment type="similarity">
    <text evidence="2">Belongs to the ATPase epsilon chain family.</text>
</comment>
<evidence type="ECO:0000256" key="9">
    <source>
        <dbReference type="ARBA" id="ARBA00023136"/>
    </source>
</evidence>
<evidence type="ECO:0000256" key="1">
    <source>
        <dbReference type="ARBA" id="ARBA00004273"/>
    </source>
</evidence>
<dbReference type="GO" id="GO:0005743">
    <property type="term" value="C:mitochondrial inner membrane"/>
    <property type="evidence" value="ECO:0007669"/>
    <property type="project" value="UniProtKB-SubCell"/>
</dbReference>
<dbReference type="PANTHER" id="PTHR13822">
    <property type="entry name" value="ATP SYNTHASE DELTA/EPSILON CHAIN"/>
    <property type="match status" value="1"/>
</dbReference>
<dbReference type="InterPro" id="IPR001469">
    <property type="entry name" value="ATP_synth_F1_dsu/esu"/>
</dbReference>
<protein>
    <recommendedName>
        <fullName evidence="10">ATP synthase F1 complex delta/epsilon subunit N-terminal domain-containing protein</fullName>
    </recommendedName>
</protein>
<dbReference type="EMBL" id="GDKF01008314">
    <property type="protein sequence ID" value="JAT70308.1"/>
    <property type="molecule type" value="Transcribed_RNA"/>
</dbReference>
<keyword evidence="3" id="KW-0813">Transport</keyword>
<dbReference type="GO" id="GO:0045259">
    <property type="term" value="C:proton-transporting ATP synthase complex"/>
    <property type="evidence" value="ECO:0007669"/>
    <property type="project" value="InterPro"/>
</dbReference>
<name>A0A1D1ZTL4_AUXPR</name>
<dbReference type="Gene3D" id="2.60.15.10">
    <property type="entry name" value="F0F1 ATP synthase delta/epsilon subunit, N-terminal"/>
    <property type="match status" value="1"/>
</dbReference>
<feature type="domain" description="ATP synthase F1 complex delta/epsilon subunit N-terminal" evidence="10">
    <location>
        <begin position="106"/>
        <end position="180"/>
    </location>
</feature>
<evidence type="ECO:0000256" key="6">
    <source>
        <dbReference type="ARBA" id="ARBA00022946"/>
    </source>
</evidence>